<name>A0A1J1J855_9DIPT</name>
<dbReference type="CDD" id="cd03045">
    <property type="entry name" value="GST_N_Delta_Epsilon"/>
    <property type="match status" value="1"/>
</dbReference>
<sequence>MCDLYYTPLSPPCRSVLMLGKALGIRMHLKAMDMAEKKDHMTPEFLKLNPQHTIPTLVDNGFSLWESRAILGYLVDKYAKNDSLYPKDPKKRAVVDQRLYFDMGTLYKRLGDYYFPQMRMNLPADPENFKKLEEAVELLDLFLSKSKYVAGDKATIADYALISTFSTLEAAEYDFSRFHNIIQWYDLCKKTLAGIEANEEGIRLVKERLEKMKAKN</sequence>
<evidence type="ECO:0000259" key="8">
    <source>
        <dbReference type="PROSITE" id="PS50405"/>
    </source>
</evidence>
<evidence type="ECO:0000256" key="3">
    <source>
        <dbReference type="ARBA" id="ARBA00012452"/>
    </source>
</evidence>
<dbReference type="STRING" id="568069.A0A1J1J855"/>
<evidence type="ECO:0000256" key="5">
    <source>
        <dbReference type="ARBA" id="ARBA00041523"/>
    </source>
</evidence>
<dbReference type="FunFam" id="3.40.30.10:FF:000034">
    <property type="entry name" value="glutathione S-transferase 1"/>
    <property type="match status" value="1"/>
</dbReference>
<dbReference type="Gene3D" id="1.20.1050.10">
    <property type="match status" value="1"/>
</dbReference>
<dbReference type="SFLD" id="SFLDS00019">
    <property type="entry name" value="Glutathione_Transferase_(cytos"/>
    <property type="match status" value="1"/>
</dbReference>
<dbReference type="SUPFAM" id="SSF52833">
    <property type="entry name" value="Thioredoxin-like"/>
    <property type="match status" value="1"/>
</dbReference>
<evidence type="ECO:0000256" key="1">
    <source>
        <dbReference type="ARBA" id="ARBA00009899"/>
    </source>
</evidence>
<comment type="similarity">
    <text evidence="1">Belongs to the GST superfamily. Theta family.</text>
</comment>
<feature type="domain" description="GST N-terminal" evidence="7">
    <location>
        <begin position="1"/>
        <end position="82"/>
    </location>
</feature>
<dbReference type="InterPro" id="IPR004045">
    <property type="entry name" value="Glutathione_S-Trfase_N"/>
</dbReference>
<dbReference type="SUPFAM" id="SSF47616">
    <property type="entry name" value="GST C-terminal domain-like"/>
    <property type="match status" value="1"/>
</dbReference>
<evidence type="ECO:0000256" key="4">
    <source>
        <dbReference type="ARBA" id="ARBA00022679"/>
    </source>
</evidence>
<keyword evidence="10" id="KW-1185">Reference proteome</keyword>
<evidence type="ECO:0000256" key="6">
    <source>
        <dbReference type="ARBA" id="ARBA00047960"/>
    </source>
</evidence>
<dbReference type="InterPro" id="IPR010987">
    <property type="entry name" value="Glutathione-S-Trfase_C-like"/>
</dbReference>
<dbReference type="InterPro" id="IPR004046">
    <property type="entry name" value="GST_C"/>
</dbReference>
<dbReference type="PANTHER" id="PTHR43969">
    <property type="entry name" value="GLUTATHIONE S TRANSFERASE D10, ISOFORM A-RELATED"/>
    <property type="match status" value="1"/>
</dbReference>
<dbReference type="EMBL" id="CVRI01000070">
    <property type="protein sequence ID" value="CRL07089.1"/>
    <property type="molecule type" value="Genomic_DNA"/>
</dbReference>
<evidence type="ECO:0000256" key="2">
    <source>
        <dbReference type="ARBA" id="ARBA00011738"/>
    </source>
</evidence>
<dbReference type="Gene3D" id="3.40.30.10">
    <property type="entry name" value="Glutaredoxin"/>
    <property type="match status" value="1"/>
</dbReference>
<evidence type="ECO:0000259" key="7">
    <source>
        <dbReference type="PROSITE" id="PS50404"/>
    </source>
</evidence>
<gene>
    <name evidence="9" type="ORF">CLUMA_CG020088</name>
</gene>
<dbReference type="PROSITE" id="PS50405">
    <property type="entry name" value="GST_CTER"/>
    <property type="match status" value="1"/>
</dbReference>
<dbReference type="Proteomes" id="UP000183832">
    <property type="component" value="Unassembled WGS sequence"/>
</dbReference>
<comment type="catalytic activity">
    <reaction evidence="6">
        <text>RX + glutathione = an S-substituted glutathione + a halide anion + H(+)</text>
        <dbReference type="Rhea" id="RHEA:16437"/>
        <dbReference type="ChEBI" id="CHEBI:15378"/>
        <dbReference type="ChEBI" id="CHEBI:16042"/>
        <dbReference type="ChEBI" id="CHEBI:17792"/>
        <dbReference type="ChEBI" id="CHEBI:57925"/>
        <dbReference type="ChEBI" id="CHEBI:90779"/>
        <dbReference type="EC" id="2.5.1.18"/>
    </reaction>
</comment>
<feature type="domain" description="GST C-terminal" evidence="8">
    <location>
        <begin position="88"/>
        <end position="215"/>
    </location>
</feature>
<dbReference type="Pfam" id="PF00043">
    <property type="entry name" value="GST_C"/>
    <property type="match status" value="1"/>
</dbReference>
<evidence type="ECO:0000313" key="10">
    <source>
        <dbReference type="Proteomes" id="UP000183832"/>
    </source>
</evidence>
<dbReference type="InterPro" id="IPR036249">
    <property type="entry name" value="Thioredoxin-like_sf"/>
</dbReference>
<dbReference type="AlphaFoldDB" id="A0A1J1J855"/>
<evidence type="ECO:0000313" key="9">
    <source>
        <dbReference type="EMBL" id="CRL07089.1"/>
    </source>
</evidence>
<dbReference type="Pfam" id="PF13417">
    <property type="entry name" value="GST_N_3"/>
    <property type="match status" value="1"/>
</dbReference>
<protein>
    <recommendedName>
        <fullName evidence="3">glutathione transferase</fullName>
        <ecNumber evidence="3">2.5.1.18</ecNumber>
    </recommendedName>
    <alternativeName>
        <fullName evidence="5">GST class-theta</fullName>
    </alternativeName>
</protein>
<dbReference type="SFLD" id="SFLDG01153">
    <property type="entry name" value="Main.4:_Theta-like"/>
    <property type="match status" value="1"/>
</dbReference>
<dbReference type="PROSITE" id="PS50404">
    <property type="entry name" value="GST_NTER"/>
    <property type="match status" value="1"/>
</dbReference>
<dbReference type="GO" id="GO:0006749">
    <property type="term" value="P:glutathione metabolic process"/>
    <property type="evidence" value="ECO:0007669"/>
    <property type="project" value="TreeGrafter"/>
</dbReference>
<keyword evidence="4" id="KW-0808">Transferase</keyword>
<dbReference type="GO" id="GO:0004364">
    <property type="term" value="F:glutathione transferase activity"/>
    <property type="evidence" value="ECO:0007669"/>
    <property type="project" value="UniProtKB-EC"/>
</dbReference>
<dbReference type="OrthoDB" id="2309723at2759"/>
<dbReference type="InterPro" id="IPR040079">
    <property type="entry name" value="Glutathione_S-Trfase"/>
</dbReference>
<dbReference type="FunFam" id="1.20.1050.10:FF:000007">
    <property type="entry name" value="Glutathione S-transferase 1-1"/>
    <property type="match status" value="1"/>
</dbReference>
<proteinExistence type="inferred from homology"/>
<dbReference type="EC" id="2.5.1.18" evidence="3"/>
<comment type="subunit">
    <text evidence="2">Homodimer.</text>
</comment>
<reference evidence="9 10" key="1">
    <citation type="submission" date="2015-04" db="EMBL/GenBank/DDBJ databases">
        <authorList>
            <person name="Syromyatnikov M.Y."/>
            <person name="Popov V.N."/>
        </authorList>
    </citation>
    <scope>NUCLEOTIDE SEQUENCE [LARGE SCALE GENOMIC DNA]</scope>
</reference>
<dbReference type="CDD" id="cd03177">
    <property type="entry name" value="GST_C_Delta_Epsilon"/>
    <property type="match status" value="1"/>
</dbReference>
<dbReference type="InterPro" id="IPR036282">
    <property type="entry name" value="Glutathione-S-Trfase_C_sf"/>
</dbReference>
<accession>A0A1J1J855</accession>
<dbReference type="SFLD" id="SFLDG00358">
    <property type="entry name" value="Main_(cytGST)"/>
    <property type="match status" value="1"/>
</dbReference>
<dbReference type="PANTHER" id="PTHR43969:SF9">
    <property type="entry name" value="GLUTATHIONE S TRANSFERASE D10, ISOFORM A-RELATED"/>
    <property type="match status" value="1"/>
</dbReference>
<organism evidence="9 10">
    <name type="scientific">Clunio marinus</name>
    <dbReference type="NCBI Taxonomy" id="568069"/>
    <lineage>
        <taxon>Eukaryota</taxon>
        <taxon>Metazoa</taxon>
        <taxon>Ecdysozoa</taxon>
        <taxon>Arthropoda</taxon>
        <taxon>Hexapoda</taxon>
        <taxon>Insecta</taxon>
        <taxon>Pterygota</taxon>
        <taxon>Neoptera</taxon>
        <taxon>Endopterygota</taxon>
        <taxon>Diptera</taxon>
        <taxon>Nematocera</taxon>
        <taxon>Chironomoidea</taxon>
        <taxon>Chironomidae</taxon>
        <taxon>Clunio</taxon>
    </lineage>
</organism>